<reference evidence="1 2" key="1">
    <citation type="submission" date="2015-01" db="EMBL/GenBank/DDBJ databases">
        <title>Vibrio sp. C94 JCM 19241 whole genome shotgun sequence.</title>
        <authorList>
            <person name="Sawabe T."/>
            <person name="Meirelles P."/>
            <person name="Feng G."/>
            <person name="Sayaka M."/>
            <person name="Hattori M."/>
            <person name="Ohkuma M."/>
        </authorList>
    </citation>
    <scope>NUCLEOTIDE SEQUENCE [LARGE SCALE GENOMIC DNA]</scope>
    <source>
        <strain evidence="2">JCM 19241</strain>
    </source>
</reference>
<accession>A0A0B8QJ35</accession>
<evidence type="ECO:0000313" key="1">
    <source>
        <dbReference type="EMBL" id="GAM77062.1"/>
    </source>
</evidence>
<proteinExistence type="predicted"/>
<dbReference type="Proteomes" id="UP000031666">
    <property type="component" value="Unassembled WGS sequence"/>
</dbReference>
<name>A0A0B8QJ35_9VIBR</name>
<comment type="caution">
    <text evidence="1">The sequence shown here is derived from an EMBL/GenBank/DDBJ whole genome shotgun (WGS) entry which is preliminary data.</text>
</comment>
<dbReference type="AlphaFoldDB" id="A0A0B8QJ35"/>
<dbReference type="STRING" id="1481914.JCM19241_5958"/>
<dbReference type="EMBL" id="BBSC01000007">
    <property type="protein sequence ID" value="GAM77062.1"/>
    <property type="molecule type" value="Genomic_DNA"/>
</dbReference>
<reference evidence="1 2" key="2">
    <citation type="submission" date="2015-01" db="EMBL/GenBank/DDBJ databases">
        <authorList>
            <consortium name="NBRP consortium"/>
            <person name="Sawabe T."/>
            <person name="Meirelles P."/>
            <person name="Feng G."/>
            <person name="Sayaka M."/>
            <person name="Hattori M."/>
            <person name="Ohkuma M."/>
        </authorList>
    </citation>
    <scope>NUCLEOTIDE SEQUENCE [LARGE SCALE GENOMIC DNA]</scope>
    <source>
        <strain evidence="2">JCM 19241</strain>
    </source>
</reference>
<organism evidence="1 2">
    <name type="scientific">Vibrio ishigakensis</name>
    <dbReference type="NCBI Taxonomy" id="1481914"/>
    <lineage>
        <taxon>Bacteria</taxon>
        <taxon>Pseudomonadati</taxon>
        <taxon>Pseudomonadota</taxon>
        <taxon>Gammaproteobacteria</taxon>
        <taxon>Vibrionales</taxon>
        <taxon>Vibrionaceae</taxon>
        <taxon>Vibrio</taxon>
    </lineage>
</organism>
<sequence>MKQVVDSAIDGAESLMEQDMDFAGALGKELYRLSSIADLESKIK</sequence>
<protein>
    <submittedName>
        <fullName evidence="1">Uncharacterized protein</fullName>
    </submittedName>
</protein>
<gene>
    <name evidence="1" type="ORF">JCM19241_5958</name>
</gene>
<evidence type="ECO:0000313" key="2">
    <source>
        <dbReference type="Proteomes" id="UP000031666"/>
    </source>
</evidence>